<dbReference type="EMBL" id="JYKN01002756">
    <property type="protein sequence ID" value="KKK15258.1"/>
    <property type="molecule type" value="Genomic_DNA"/>
</dbReference>
<evidence type="ECO:0000256" key="1">
    <source>
        <dbReference type="ARBA" id="ARBA00023015"/>
    </source>
</evidence>
<name>A0A0F8U6Q2_9EURO</name>
<reference evidence="6 7" key="1">
    <citation type="submission" date="2015-02" db="EMBL/GenBank/DDBJ databases">
        <title>Draft Genome Sequences of Two Closely-Related Aflatoxigenic Aspergillus Species Obtained from the Cote d'Ivoire.</title>
        <authorList>
            <person name="Moore G.G."/>
            <person name="Beltz S.B."/>
            <person name="Mack B.M."/>
        </authorList>
    </citation>
    <scope>NUCLEOTIDE SEQUENCE [LARGE SCALE GENOMIC DNA]</scope>
    <source>
        <strain evidence="6 7">SRRC1432</strain>
    </source>
</reference>
<dbReference type="PANTHER" id="PTHR47655">
    <property type="entry name" value="QUINIC ACID UTILIZATION ACTIVATOR"/>
    <property type="match status" value="1"/>
</dbReference>
<keyword evidence="7" id="KW-1185">Reference proteome</keyword>
<evidence type="ECO:0000256" key="3">
    <source>
        <dbReference type="ARBA" id="ARBA00023163"/>
    </source>
</evidence>
<gene>
    <name evidence="6" type="ORF">AOCH_000395</name>
</gene>
<keyword evidence="3" id="KW-0804">Transcription</keyword>
<keyword evidence="2" id="KW-0238">DNA-binding</keyword>
<dbReference type="PROSITE" id="PS00463">
    <property type="entry name" value="ZN2_CY6_FUNGAL_1"/>
    <property type="match status" value="1"/>
</dbReference>
<comment type="caution">
    <text evidence="6">The sequence shown here is derived from an EMBL/GenBank/DDBJ whole genome shotgun (WGS) entry which is preliminary data.</text>
</comment>
<dbReference type="Pfam" id="PF00172">
    <property type="entry name" value="Zn_clus"/>
    <property type="match status" value="1"/>
</dbReference>
<dbReference type="AlphaFoldDB" id="A0A0F8U6Q2"/>
<accession>A0A0F8U6Q2</accession>
<feature type="domain" description="Zn(2)-C6 fungal-type" evidence="5">
    <location>
        <begin position="26"/>
        <end position="55"/>
    </location>
</feature>
<dbReference type="GO" id="GO:0008270">
    <property type="term" value="F:zinc ion binding"/>
    <property type="evidence" value="ECO:0007669"/>
    <property type="project" value="InterPro"/>
</dbReference>
<proteinExistence type="predicted"/>
<dbReference type="VEuPathDB" id="FungiDB:P175DRAFT_0447332"/>
<dbReference type="InterPro" id="IPR001138">
    <property type="entry name" value="Zn2Cys6_DnaBD"/>
</dbReference>
<evidence type="ECO:0000313" key="6">
    <source>
        <dbReference type="EMBL" id="KKK15258.1"/>
    </source>
</evidence>
<dbReference type="InterPro" id="IPR036864">
    <property type="entry name" value="Zn2-C6_fun-type_DNA-bd_sf"/>
</dbReference>
<dbReference type="InterPro" id="IPR052783">
    <property type="entry name" value="Metabolic/Drug-Res_Regulator"/>
</dbReference>
<evidence type="ECO:0000259" key="5">
    <source>
        <dbReference type="PROSITE" id="PS50048"/>
    </source>
</evidence>
<dbReference type="CDD" id="cd00067">
    <property type="entry name" value="GAL4"/>
    <property type="match status" value="1"/>
</dbReference>
<dbReference type="GO" id="GO:0003677">
    <property type="term" value="F:DNA binding"/>
    <property type="evidence" value="ECO:0007669"/>
    <property type="project" value="UniProtKB-KW"/>
</dbReference>
<organism evidence="6 7">
    <name type="scientific">Aspergillus ochraceoroseus</name>
    <dbReference type="NCBI Taxonomy" id="138278"/>
    <lineage>
        <taxon>Eukaryota</taxon>
        <taxon>Fungi</taxon>
        <taxon>Dikarya</taxon>
        <taxon>Ascomycota</taxon>
        <taxon>Pezizomycotina</taxon>
        <taxon>Eurotiomycetes</taxon>
        <taxon>Eurotiomycetidae</taxon>
        <taxon>Eurotiales</taxon>
        <taxon>Aspergillaceae</taxon>
        <taxon>Aspergillus</taxon>
        <taxon>Aspergillus subgen. Nidulantes</taxon>
    </lineage>
</organism>
<evidence type="ECO:0000313" key="7">
    <source>
        <dbReference type="Proteomes" id="UP000034947"/>
    </source>
</evidence>
<protein>
    <recommendedName>
        <fullName evidence="5">Zn(2)-C6 fungal-type domain-containing protein</fullName>
    </recommendedName>
</protein>
<evidence type="ECO:0000256" key="2">
    <source>
        <dbReference type="ARBA" id="ARBA00023125"/>
    </source>
</evidence>
<dbReference type="Gene3D" id="4.10.240.10">
    <property type="entry name" value="Zn(2)-C6 fungal-type DNA-binding domain"/>
    <property type="match status" value="1"/>
</dbReference>
<keyword evidence="4" id="KW-0539">Nucleus</keyword>
<dbReference type="SUPFAM" id="SSF57701">
    <property type="entry name" value="Zn2/Cys6 DNA-binding domain"/>
    <property type="match status" value="1"/>
</dbReference>
<dbReference type="GO" id="GO:0000981">
    <property type="term" value="F:DNA-binding transcription factor activity, RNA polymerase II-specific"/>
    <property type="evidence" value="ECO:0007669"/>
    <property type="project" value="InterPro"/>
</dbReference>
<evidence type="ECO:0000256" key="4">
    <source>
        <dbReference type="ARBA" id="ARBA00023242"/>
    </source>
</evidence>
<dbReference type="PROSITE" id="PS50048">
    <property type="entry name" value="ZN2_CY6_FUNGAL_2"/>
    <property type="match status" value="1"/>
</dbReference>
<keyword evidence="1" id="KW-0805">Transcription regulation</keyword>
<dbReference type="Proteomes" id="UP000034947">
    <property type="component" value="Unassembled WGS sequence"/>
</dbReference>
<dbReference type="SMART" id="SM00066">
    <property type="entry name" value="GAL4"/>
    <property type="match status" value="1"/>
</dbReference>
<dbReference type="PANTHER" id="PTHR47655:SF3">
    <property type="entry name" value="ZN(II)2CYS6 TRANSCRIPTION FACTOR (EUROFUNG)"/>
    <property type="match status" value="1"/>
</dbReference>
<sequence>MTKHKSIGTPEHGNLDHEVRRRVRTACDRCRLKKSKCDGANPCSRCKTHNTICFFGKKTKPHYQMYPQGYVNRLEQQEQYLVCGLRILYRQACNCGAWPGEPLKCELNGHPLTHDMLTRLGALDYDKNAVLDKSEDTMLQECRKNKGHTQLPVFSNSSPNSVQSLALSLHFSDPSQRQIPAKLSAISDTLPAQSPRALINAEISSNPHEILTPASMEEVICACPVQDPPDWMAFGSIPSDRMDTPAAAQQTDLYFDFETCPTMLNYQLPTDGIELPDNPDSFDLLCG</sequence>